<dbReference type="EMBL" id="JAQJZJ010000002">
    <property type="protein sequence ID" value="MDA7085737.1"/>
    <property type="molecule type" value="Genomic_DNA"/>
</dbReference>
<organism evidence="3 4">
    <name type="scientific">Pseudomonas aestuarii</name>
    <dbReference type="NCBI Taxonomy" id="3018340"/>
    <lineage>
        <taxon>Bacteria</taxon>
        <taxon>Pseudomonadati</taxon>
        <taxon>Pseudomonadota</taxon>
        <taxon>Gammaproteobacteria</taxon>
        <taxon>Pseudomonadales</taxon>
        <taxon>Pseudomonadaceae</taxon>
        <taxon>Pseudomonas</taxon>
    </lineage>
</organism>
<dbReference type="Pfam" id="PF03797">
    <property type="entry name" value="Autotransporter"/>
    <property type="match status" value="1"/>
</dbReference>
<accession>A0ABT4XC02</accession>
<evidence type="ECO:0000256" key="1">
    <source>
        <dbReference type="SAM" id="SignalP"/>
    </source>
</evidence>
<sequence length="697" mass="71634">MKASLISLAVATAILAWSPISLAREAVALPGVVGAEGELNGVDTTGGATLTITDGQNINTNNDLGGAFTTDSNNTGNLLFLGDSTVTGATGEPGVLFLNISAGAAGKEVTFNGDVHATTTEISGTGTINFNGDVISAPVFLGDGFLNLGAGNLLTGAITTNTANTGTLTLNSGSNVNGAIGGASGLKQIIVSGGDASITGSVQAQGFSLGANTLNITGALTTNANGTIATTLAGNTVYGNIQPSGSSNINAAGITVIPTVSGVLTAGTTFRIVGGLSGTNGALVTVLNTNPLYTFSSVPTTTGDVLITVESVSLGSPVADVTAGSLLGAAAPVGSDLLAIQGAVLALPNAAAVKNALVQLAPSSTNLAAPWVAGQTTRLMEDMLQARVDEIQNMCCDANCGPNKPKEVRNCKGDEQQSNWWAKSFGSAGNQDDVNDSNGYDTKTYGLVLAYDRPVSVDTRIGVSAGYANSTIDGNGSSGETNIDSYQLTGYLNYTPGPWYVQGALTAGIDRYEGKRNITLPGVNRVAKSDYDGQQYTALVSAGKHFYLDQAVTVTPFASLQTSLINVDSYTERGAGALNHRVDDQDYTLTQSGLGVKIERVIQSGASTYSPEAHVKWLHDFSDTTTEQTAAFTGSGSAFNVKGIEQDRDMYNVGAGVTFLSCNCDNNSWTVKGQYDYKWNDSDYSSNQLSLIASLKY</sequence>
<dbReference type="InterPro" id="IPR036709">
    <property type="entry name" value="Autotransporte_beta_dom_sf"/>
</dbReference>
<evidence type="ECO:0000313" key="4">
    <source>
        <dbReference type="Proteomes" id="UP001212042"/>
    </source>
</evidence>
<feature type="domain" description="Autotransporter" evidence="2">
    <location>
        <begin position="413"/>
        <end position="697"/>
    </location>
</feature>
<feature type="chain" id="PRO_5046468726" evidence="1">
    <location>
        <begin position="24"/>
        <end position="697"/>
    </location>
</feature>
<evidence type="ECO:0000259" key="2">
    <source>
        <dbReference type="PROSITE" id="PS51208"/>
    </source>
</evidence>
<dbReference type="PROSITE" id="PS51208">
    <property type="entry name" value="AUTOTRANSPORTER"/>
    <property type="match status" value="1"/>
</dbReference>
<dbReference type="SUPFAM" id="SSF103515">
    <property type="entry name" value="Autotransporter"/>
    <property type="match status" value="1"/>
</dbReference>
<dbReference type="InterPro" id="IPR005546">
    <property type="entry name" value="Autotransporte_beta"/>
</dbReference>
<dbReference type="SMART" id="SM00869">
    <property type="entry name" value="Autotransporter"/>
    <property type="match status" value="1"/>
</dbReference>
<gene>
    <name evidence="3" type="ORF">PH586_04935</name>
</gene>
<keyword evidence="1" id="KW-0732">Signal</keyword>
<comment type="caution">
    <text evidence="3">The sequence shown here is derived from an EMBL/GenBank/DDBJ whole genome shotgun (WGS) entry which is preliminary data.</text>
</comment>
<feature type="signal peptide" evidence="1">
    <location>
        <begin position="1"/>
        <end position="23"/>
    </location>
</feature>
<dbReference type="Proteomes" id="UP001212042">
    <property type="component" value="Unassembled WGS sequence"/>
</dbReference>
<protein>
    <submittedName>
        <fullName evidence="3">Autotransporter domain-containing protein</fullName>
    </submittedName>
</protein>
<proteinExistence type="predicted"/>
<reference evidence="3 4" key="1">
    <citation type="submission" date="2023-01" db="EMBL/GenBank/DDBJ databases">
        <title>Pseudomonas SA3-5T sp. nov., isolated from tidal flat sediment.</title>
        <authorList>
            <person name="Kim H.S."/>
            <person name="Kim J.-S."/>
            <person name="Suh M.K."/>
            <person name="Eom M.K."/>
            <person name="Lee J.-S."/>
        </authorList>
    </citation>
    <scope>NUCLEOTIDE SEQUENCE [LARGE SCALE GENOMIC DNA]</scope>
    <source>
        <strain evidence="3 4">SA3-5</strain>
    </source>
</reference>
<name>A0ABT4XC02_9PSED</name>
<keyword evidence="4" id="KW-1185">Reference proteome</keyword>
<evidence type="ECO:0000313" key="3">
    <source>
        <dbReference type="EMBL" id="MDA7085737.1"/>
    </source>
</evidence>
<dbReference type="Gene3D" id="2.40.128.130">
    <property type="entry name" value="Autotransporter beta-domain"/>
    <property type="match status" value="1"/>
</dbReference>
<dbReference type="RefSeq" id="WP_271346664.1">
    <property type="nucleotide sequence ID" value="NZ_JAQJZJ010000002.1"/>
</dbReference>